<dbReference type="Pfam" id="PF01503">
    <property type="entry name" value="PRA-PH"/>
    <property type="match status" value="1"/>
</dbReference>
<protein>
    <recommendedName>
        <fullName evidence="3">Phosphoribosyl-ATP pyrophosphohydrolase</fullName>
    </recommendedName>
</protein>
<dbReference type="HOGENOM" id="CLU_162708_0_0_5"/>
<organism evidence="1 2">
    <name type="scientific">Asticcacaulis biprosthecium C19</name>
    <dbReference type="NCBI Taxonomy" id="715226"/>
    <lineage>
        <taxon>Bacteria</taxon>
        <taxon>Pseudomonadati</taxon>
        <taxon>Pseudomonadota</taxon>
        <taxon>Alphaproteobacteria</taxon>
        <taxon>Caulobacterales</taxon>
        <taxon>Caulobacteraceae</taxon>
        <taxon>Asticcacaulis</taxon>
    </lineage>
</organism>
<keyword evidence="2" id="KW-1185">Reference proteome</keyword>
<dbReference type="EMBL" id="GL883077">
    <property type="protein sequence ID" value="EGF92962.1"/>
    <property type="molecule type" value="Genomic_DNA"/>
</dbReference>
<dbReference type="InterPro" id="IPR021130">
    <property type="entry name" value="PRib-ATP_PPHydrolase-like"/>
</dbReference>
<sequence length="121" mass="13713">MNGAVMSQPLPELEAFVDRLKAISDRYQRVYDVDRSGDWHLIKVQEEMGELTQAYLAMTGRSRRSVDGARHDVAMEMADVICMVLLMARSEGIDLNAAITEKWLKWEQVMADEGAPELIRA</sequence>
<dbReference type="CDD" id="cd11538">
    <property type="entry name" value="NTP-PPase_u1"/>
    <property type="match status" value="1"/>
</dbReference>
<dbReference type="Proteomes" id="UP000006512">
    <property type="component" value="Unassembled WGS sequence"/>
</dbReference>
<proteinExistence type="predicted"/>
<dbReference type="STRING" id="715226.ABI_14010"/>
<reference evidence="2" key="1">
    <citation type="submission" date="2011-03" db="EMBL/GenBank/DDBJ databases">
        <title>Draft genome sequence of Brevundimonas diminuta.</title>
        <authorList>
            <person name="Brown P.J.B."/>
            <person name="Buechlein A."/>
            <person name="Hemmerich C."/>
            <person name="Brun Y.V."/>
        </authorList>
    </citation>
    <scope>NUCLEOTIDE SEQUENCE [LARGE SCALE GENOMIC DNA]</scope>
    <source>
        <strain evidence="2">C19</strain>
    </source>
</reference>
<accession>F4QIH3</accession>
<dbReference type="AlphaFoldDB" id="F4QIH3"/>
<name>F4QIH3_9CAUL</name>
<evidence type="ECO:0008006" key="3">
    <source>
        <dbReference type="Google" id="ProtNLM"/>
    </source>
</evidence>
<gene>
    <name evidence="1" type="ORF">ABI_14010</name>
</gene>
<dbReference type="SUPFAM" id="SSF101386">
    <property type="entry name" value="all-alpha NTP pyrophosphatases"/>
    <property type="match status" value="1"/>
</dbReference>
<evidence type="ECO:0000313" key="1">
    <source>
        <dbReference type="EMBL" id="EGF92962.1"/>
    </source>
</evidence>
<dbReference type="eggNOG" id="COG1694">
    <property type="taxonomic scope" value="Bacteria"/>
</dbReference>
<dbReference type="Gene3D" id="1.10.287.1080">
    <property type="entry name" value="MazG-like"/>
    <property type="match status" value="1"/>
</dbReference>
<evidence type="ECO:0000313" key="2">
    <source>
        <dbReference type="Proteomes" id="UP000006512"/>
    </source>
</evidence>